<dbReference type="AlphaFoldDB" id="A0A1A7ZMJ8"/>
<dbReference type="SUPFAM" id="SSF54928">
    <property type="entry name" value="RNA-binding domain, RBD"/>
    <property type="match status" value="1"/>
</dbReference>
<gene>
    <name evidence="5" type="primary">DND</name>
    <name evidence="4" type="ORF">G4P62_019637</name>
</gene>
<dbReference type="Gene3D" id="3.30.70.330">
    <property type="match status" value="1"/>
</dbReference>
<accession>A0A1A7ZMJ8</accession>
<feature type="domain" description="RRM" evidence="3">
    <location>
        <begin position="50"/>
        <end position="128"/>
    </location>
</feature>
<evidence type="ECO:0000256" key="2">
    <source>
        <dbReference type="PROSITE-ProRule" id="PRU00176"/>
    </source>
</evidence>
<dbReference type="KEGG" id="nfu:107373510"/>
<protein>
    <submittedName>
        <fullName evidence="4 5">Dead end</fullName>
    </submittedName>
</protein>
<evidence type="ECO:0000313" key="5">
    <source>
        <dbReference type="EMBL" id="SBP43250.1"/>
    </source>
</evidence>
<dbReference type="OMA" id="CERVNPV"/>
<dbReference type="PROSITE" id="PS50102">
    <property type="entry name" value="RRM"/>
    <property type="match status" value="1"/>
</dbReference>
<dbReference type="Pfam" id="PF00076">
    <property type="entry name" value="RRM_1"/>
    <property type="match status" value="1"/>
</dbReference>
<evidence type="ECO:0000256" key="1">
    <source>
        <dbReference type="ARBA" id="ARBA00022884"/>
    </source>
</evidence>
<dbReference type="Proteomes" id="UP000822369">
    <property type="component" value="Chromosome 2"/>
</dbReference>
<dbReference type="OrthoDB" id="3800936at2759"/>
<name>A0A1A7ZMJ8_NOTFU</name>
<keyword evidence="1 2" id="KW-0694">RNA-binding</keyword>
<dbReference type="GO" id="GO:0003723">
    <property type="term" value="F:RNA binding"/>
    <property type="evidence" value="ECO:0007669"/>
    <property type="project" value="UniProtKB-UniRule"/>
</dbReference>
<dbReference type="Pfam" id="PF14709">
    <property type="entry name" value="DND1_DSRM"/>
    <property type="match status" value="1"/>
</dbReference>
<sequence length="354" mass="39159">MERKTVSIKRVEALDAWLSETKTQLKQINGQRKYGGPPEDWDGPTPGARCEIFISQIPRDTYEDVLIPLFSSVGPLWEFRLMMNFSGENRGFAYAKYGTVDQATNAIHLLHKYKLEPGCRLSVCRSREKNCISIGDLPATTRQEDLLQVLRVLAEGVETLSLQAGPGINGVTAIVSFSSHHAASMAKRVLMEDFKKFFSLDVSIKWQLVEKQAEHWYTQKAPKSVLPPDSTPIPGFCRAVGGPTATSSSLPGYPPSQGCLVFAASPGLLLCKMCEELGLGQPLVEIYYSHTRPDGFLHFTYMVHIPKMSKTFKGMVKILPGPNALKEAETAAAQQVLERIRNLAAGTPAHHLQF</sequence>
<dbReference type="PANTHER" id="PTHR21245">
    <property type="entry name" value="HETEROGENEOUS NUCLEAR RIBONUCLEOPROTEIN"/>
    <property type="match status" value="1"/>
</dbReference>
<reference evidence="5" key="1">
    <citation type="submission" date="2016-05" db="EMBL/GenBank/DDBJ databases">
        <authorList>
            <person name="Lavstsen T."/>
            <person name="Jespersen J.S."/>
        </authorList>
    </citation>
    <scope>NUCLEOTIDE SEQUENCE</scope>
    <source>
        <tissue evidence="5">Brain</tissue>
    </source>
</reference>
<dbReference type="InterPro" id="IPR012677">
    <property type="entry name" value="Nucleotide-bd_a/b_plait_sf"/>
</dbReference>
<dbReference type="EMBL" id="HADY01004765">
    <property type="protein sequence ID" value="SBP43250.1"/>
    <property type="molecule type" value="Transcribed_RNA"/>
</dbReference>
<proteinExistence type="predicted"/>
<organism evidence="5">
    <name type="scientific">Nothobranchius furzeri</name>
    <name type="common">Turquoise killifish</name>
    <dbReference type="NCBI Taxonomy" id="105023"/>
    <lineage>
        <taxon>Eukaryota</taxon>
        <taxon>Metazoa</taxon>
        <taxon>Chordata</taxon>
        <taxon>Craniata</taxon>
        <taxon>Vertebrata</taxon>
        <taxon>Euteleostomi</taxon>
        <taxon>Actinopterygii</taxon>
        <taxon>Neopterygii</taxon>
        <taxon>Teleostei</taxon>
        <taxon>Neoteleostei</taxon>
        <taxon>Acanthomorphata</taxon>
        <taxon>Ovalentaria</taxon>
        <taxon>Atherinomorphae</taxon>
        <taxon>Cyprinodontiformes</taxon>
        <taxon>Nothobranchiidae</taxon>
        <taxon>Nothobranchius</taxon>
    </lineage>
</organism>
<evidence type="ECO:0000313" key="4">
    <source>
        <dbReference type="EMBL" id="KAF7229637.1"/>
    </source>
</evidence>
<evidence type="ECO:0000259" key="3">
    <source>
        <dbReference type="PROSITE" id="PS50102"/>
    </source>
</evidence>
<dbReference type="InterPro" id="IPR000504">
    <property type="entry name" value="RRM_dom"/>
</dbReference>
<dbReference type="EMBL" id="JAAVVJ010000002">
    <property type="protein sequence ID" value="KAF7229637.1"/>
    <property type="molecule type" value="Genomic_DNA"/>
</dbReference>
<dbReference type="SMART" id="SM00360">
    <property type="entry name" value="RRM"/>
    <property type="match status" value="1"/>
</dbReference>
<reference evidence="5" key="2">
    <citation type="submission" date="2016-06" db="EMBL/GenBank/DDBJ databases">
        <title>The genome of a short-lived fish provides insights into sex chromosome evolution and the genetic control of aging.</title>
        <authorList>
            <person name="Reichwald K."/>
            <person name="Felder M."/>
            <person name="Petzold A."/>
            <person name="Koch P."/>
            <person name="Groth M."/>
            <person name="Platzer M."/>
        </authorList>
    </citation>
    <scope>NUCLEOTIDE SEQUENCE</scope>
    <source>
        <tissue evidence="5">Brain</tissue>
    </source>
</reference>
<reference evidence="4" key="3">
    <citation type="submission" date="2020-03" db="EMBL/GenBank/DDBJ databases">
        <title>Intra-Species Differences in Population Size shape Life History and Genome Evolution.</title>
        <authorList>
            <person name="Willemsen D."/>
            <person name="Cui R."/>
            <person name="Valenzano D.R."/>
        </authorList>
    </citation>
    <scope>NUCLEOTIDE SEQUENCE</scope>
    <source>
        <strain evidence="4">GRZ</strain>
        <tissue evidence="4">Whole</tissue>
    </source>
</reference>
<dbReference type="InterPro" id="IPR035979">
    <property type="entry name" value="RBD_domain_sf"/>
</dbReference>